<reference evidence="4 5" key="1">
    <citation type="submission" date="2019-05" db="EMBL/GenBank/DDBJ databases">
        <title>The compact genome of Giardia muris reveals important steps in the evolution of intestinal protozoan parasites.</title>
        <authorList>
            <person name="Xu F."/>
            <person name="Jimenez-Gonzalez A."/>
            <person name="Einarsson E."/>
            <person name="Astvaldsson A."/>
            <person name="Peirasmaki D."/>
            <person name="Eckmann L."/>
            <person name="Andersson J.O."/>
            <person name="Svard S.G."/>
            <person name="Jerlstrom-Hultqvist J."/>
        </authorList>
    </citation>
    <scope>NUCLEOTIDE SEQUENCE [LARGE SCALE GENOMIC DNA]</scope>
    <source>
        <strain evidence="4 5">Roberts-Thomson</strain>
    </source>
</reference>
<gene>
    <name evidence="4" type="ORF">GMRT_11651</name>
</gene>
<dbReference type="PANTHER" id="PTHR47026:SF2">
    <property type="entry name" value="FLAGELLAR ASSOCIATED PROTEIN"/>
    <property type="match status" value="1"/>
</dbReference>
<organism evidence="4 5">
    <name type="scientific">Giardia muris</name>
    <dbReference type="NCBI Taxonomy" id="5742"/>
    <lineage>
        <taxon>Eukaryota</taxon>
        <taxon>Metamonada</taxon>
        <taxon>Diplomonadida</taxon>
        <taxon>Hexamitidae</taxon>
        <taxon>Giardiinae</taxon>
        <taxon>Giardia</taxon>
    </lineage>
</organism>
<name>A0A4Z1SXL2_GIAMU</name>
<feature type="coiled-coil region" evidence="1">
    <location>
        <begin position="40"/>
        <end position="101"/>
    </location>
</feature>
<dbReference type="VEuPathDB" id="GiardiaDB:GMRT_11651"/>
<keyword evidence="1" id="KW-0175">Coiled coil</keyword>
<evidence type="ECO:0000313" key="5">
    <source>
        <dbReference type="Proteomes" id="UP000315496"/>
    </source>
</evidence>
<evidence type="ECO:0000256" key="2">
    <source>
        <dbReference type="SAM" id="MobiDB-lite"/>
    </source>
</evidence>
<sequence length="366" mass="41080">MSLIDTNVGTMGVTDSIANFKRLINQAVEDQDYALAAKLRNQMNELIKHQQEDVVNMQKAQYDDEVRRIEQQYELELERFNRTWEERLIAFENKARAKRDELEIEYSYELKNGEANYQRQPVKFSTALLNLREKQIAAGRIGNFEEAIVLKREADALEAEEIKAHEKYQNYMEAQGSEPIHKKFELKKQSLEQRIEAGKTDIMNRWAADMDALQRHFETMKRHEANKIFTALNGRSKASLEESKGSTQQLRQTIRTAKSPVATYISRSQTNVSSGTLTSGRAPSRKTGRVASRGGGMTASLSGPPVRSSSRTGNLSSSMVGRMHLSKNAVSPVATTRTRVNPTQSTPGTPGRIPGVSPAKFCLASP</sequence>
<dbReference type="OrthoDB" id="10251737at2759"/>
<accession>A0A4Z1SXL2</accession>
<dbReference type="AlphaFoldDB" id="A0A4Z1SXL2"/>
<comment type="caution">
    <text evidence="4">The sequence shown here is derived from an EMBL/GenBank/DDBJ whole genome shotgun (WGS) entry which is preliminary data.</text>
</comment>
<dbReference type="Pfam" id="PF02151">
    <property type="entry name" value="UVR"/>
    <property type="match status" value="1"/>
</dbReference>
<evidence type="ECO:0000259" key="3">
    <source>
        <dbReference type="Pfam" id="PF02151"/>
    </source>
</evidence>
<keyword evidence="5" id="KW-1185">Reference proteome</keyword>
<feature type="domain" description="UVR" evidence="3">
    <location>
        <begin position="21"/>
        <end position="46"/>
    </location>
</feature>
<feature type="compositionally biased region" description="Polar residues" evidence="2">
    <location>
        <begin position="333"/>
        <end position="348"/>
    </location>
</feature>
<proteinExistence type="predicted"/>
<evidence type="ECO:0000313" key="4">
    <source>
        <dbReference type="EMBL" id="TNJ29555.1"/>
    </source>
</evidence>
<protein>
    <submittedName>
        <fullName evidence="4">UvrB/uvrC motif-containing protein</fullName>
    </submittedName>
</protein>
<dbReference type="InterPro" id="IPR001943">
    <property type="entry name" value="UVR_dom"/>
</dbReference>
<dbReference type="EMBL" id="VDLU01000001">
    <property type="protein sequence ID" value="TNJ29555.1"/>
    <property type="molecule type" value="Genomic_DNA"/>
</dbReference>
<dbReference type="Proteomes" id="UP000315496">
    <property type="component" value="Chromosome 1"/>
</dbReference>
<evidence type="ECO:0000256" key="1">
    <source>
        <dbReference type="SAM" id="Coils"/>
    </source>
</evidence>
<dbReference type="PANTHER" id="PTHR47026">
    <property type="entry name" value="PIGMENTOSA GTPASE REGULATOR-LIKE PROTEIN, PUTATIVE-RELATED"/>
    <property type="match status" value="1"/>
</dbReference>
<feature type="region of interest" description="Disordered" evidence="2">
    <location>
        <begin position="329"/>
        <end position="366"/>
    </location>
</feature>
<feature type="compositionally biased region" description="Polar residues" evidence="2">
    <location>
        <begin position="269"/>
        <end position="281"/>
    </location>
</feature>
<feature type="region of interest" description="Disordered" evidence="2">
    <location>
        <begin position="269"/>
        <end position="315"/>
    </location>
</feature>